<name>A0A0N9NRI8_PECCA</name>
<proteinExistence type="predicted"/>
<sequence>MKSNTTVEWETQPTVLVNPLKKKKLERHLFLISMGICLCIGIYIWMDESITKAVELYEIDTIKSEMAIKANEGKVAAQLWMAEHYPDEHTSDELDSLIEQGNAEAMIIKAQRVYASDEALAKLLINQAAQEGHPAAMAFLSDKKTVSDVSFIDFLTQYVFNGG</sequence>
<keyword evidence="1" id="KW-0812">Transmembrane</keyword>
<geneLocation type="plasmid" evidence="2">
    <name>Drgb2</name>
</geneLocation>
<keyword evidence="1" id="KW-0472">Membrane</keyword>
<evidence type="ECO:0000256" key="1">
    <source>
        <dbReference type="SAM" id="Phobius"/>
    </source>
</evidence>
<dbReference type="AlphaFoldDB" id="A0A0N9NRI8"/>
<keyword evidence="1" id="KW-1133">Transmembrane helix</keyword>
<evidence type="ECO:0000313" key="2">
    <source>
        <dbReference type="EMBL" id="ALG88468.1"/>
    </source>
</evidence>
<accession>A0A0N9NRI8</accession>
<organism evidence="2">
    <name type="scientific">Pectobacterium carotovorum</name>
    <name type="common">Erwinia carotovora</name>
    <dbReference type="NCBI Taxonomy" id="554"/>
    <lineage>
        <taxon>Bacteria</taxon>
        <taxon>Pseudomonadati</taxon>
        <taxon>Pseudomonadota</taxon>
        <taxon>Gammaproteobacteria</taxon>
        <taxon>Enterobacterales</taxon>
        <taxon>Pectobacteriaceae</taxon>
        <taxon>Pectobacterium</taxon>
    </lineage>
</organism>
<reference evidence="2" key="1">
    <citation type="journal article" date="2015" name="Environ. Microbiol.">
        <title>Plasmids from the gut microbiome of cabbage root fly larvae encode SaxA that catalyses the conversion of the plant toxin 2-phenylethyl isothiocyanate.</title>
        <authorList>
            <person name="Welte C.U."/>
            <person name="de Graaf R.M."/>
            <person name="van den Bosch T.J."/>
            <person name="Op den Camp H.J."/>
            <person name="van Dam N.M."/>
            <person name="Jetten M.S."/>
        </authorList>
    </citation>
    <scope>NUCLEOTIDE SEQUENCE</scope>
    <source>
        <plasmid evidence="2">Drgb2</plasmid>
    </source>
</reference>
<dbReference type="RefSeq" id="WP_181375464.1">
    <property type="nucleotide sequence ID" value="NZ_KT351733.1"/>
</dbReference>
<protein>
    <submittedName>
        <fullName evidence="2">Uncharacterized protein</fullName>
    </submittedName>
</protein>
<reference evidence="2" key="2">
    <citation type="submission" date="2015-07" db="EMBL/GenBank/DDBJ databases">
        <authorList>
            <person name="Welte C."/>
            <person name="de Graaf R."/>
            <person name="van den Bosch T.J.M."/>
            <person name="Op den Camp H."/>
            <person name="van Dam N."/>
            <person name="Jetten M."/>
        </authorList>
    </citation>
    <scope>NUCLEOTIDE SEQUENCE</scope>
    <source>
        <plasmid evidence="2">Drgb2</plasmid>
    </source>
</reference>
<dbReference type="EMBL" id="KT351733">
    <property type="protein sequence ID" value="ALG88468.1"/>
    <property type="molecule type" value="Genomic_DNA"/>
</dbReference>
<feature type="transmembrane region" description="Helical" evidence="1">
    <location>
        <begin position="29"/>
        <end position="46"/>
    </location>
</feature>
<keyword evidence="2" id="KW-0614">Plasmid</keyword>